<dbReference type="GO" id="GO:0006269">
    <property type="term" value="P:DNA replication, synthesis of primer"/>
    <property type="evidence" value="ECO:0007669"/>
    <property type="project" value="TreeGrafter"/>
</dbReference>
<dbReference type="InterPro" id="IPR050219">
    <property type="entry name" value="DnaG_primase"/>
</dbReference>
<reference evidence="1 2" key="1">
    <citation type="submission" date="2018-08" db="EMBL/GenBank/DDBJ databases">
        <title>Comparative analysis of Burkholderia isolates from Puerto Rico.</title>
        <authorList>
            <person name="Hall C."/>
            <person name="Sahl J."/>
            <person name="Wagner D."/>
        </authorList>
    </citation>
    <scope>NUCLEOTIDE SEQUENCE [LARGE SCALE GENOMIC DNA]</scope>
    <source>
        <strain evidence="1 2">Bp9001</strain>
    </source>
</reference>
<protein>
    <submittedName>
        <fullName evidence="1">DNA primase</fullName>
    </submittedName>
</protein>
<dbReference type="PANTHER" id="PTHR30313">
    <property type="entry name" value="DNA PRIMASE"/>
    <property type="match status" value="1"/>
</dbReference>
<dbReference type="AlphaFoldDB" id="A0A3N8S5E0"/>
<proteinExistence type="predicted"/>
<dbReference type="Gene3D" id="3.40.1360.10">
    <property type="match status" value="1"/>
</dbReference>
<comment type="caution">
    <text evidence="1">The sequence shown here is derived from an EMBL/GenBank/DDBJ whole genome shotgun (WGS) entry which is preliminary data.</text>
</comment>
<dbReference type="RefSeq" id="WP_124618539.1">
    <property type="nucleotide sequence ID" value="NZ_QTQX01000013.1"/>
</dbReference>
<dbReference type="GO" id="GO:0005737">
    <property type="term" value="C:cytoplasm"/>
    <property type="evidence" value="ECO:0007669"/>
    <property type="project" value="TreeGrafter"/>
</dbReference>
<name>A0A3N8S5E0_9BURK</name>
<dbReference type="SUPFAM" id="SSF56731">
    <property type="entry name" value="DNA primase core"/>
    <property type="match status" value="1"/>
</dbReference>
<sequence>MATDDLSELLDTIDMPSWMDREGISYRLTHGRSGQQINVRECPTCGNTDWKVYVNADTGVGNCFAGSHPVEERIFTKYRFIRDHLGRPHGSKVIEHIRAYAREQGWRPARRQSVEVERHVGWELPQHIDLPHEGRNLAYLENRGITADLSAYFHLAYCPRGAHFRYPTERGWAYQDYSARVLIPVFDMEGKLATFQGRDVTGHAEKKYLFPPGIDGSGVHLFNGLNVHDTKRIVVGEGAFDVAAIKIALDADAQLRDVVPVGTFGKHLSSGSDNSQLAKFLSLRERGVEEVTFMWDGEVQATDDAVEAGLMLRQHGFRVRIAMLPPEKDPNEVPAEVVRRAFYGATLLKGASAMQLRMSRRIMNSNK</sequence>
<organism evidence="1 2">
    <name type="scientific">Burkholderia contaminans</name>
    <dbReference type="NCBI Taxonomy" id="488447"/>
    <lineage>
        <taxon>Bacteria</taxon>
        <taxon>Pseudomonadati</taxon>
        <taxon>Pseudomonadota</taxon>
        <taxon>Betaproteobacteria</taxon>
        <taxon>Burkholderiales</taxon>
        <taxon>Burkholderiaceae</taxon>
        <taxon>Burkholderia</taxon>
        <taxon>Burkholderia cepacia complex</taxon>
    </lineage>
</organism>
<dbReference type="Proteomes" id="UP000269271">
    <property type="component" value="Unassembled WGS sequence"/>
</dbReference>
<evidence type="ECO:0000313" key="1">
    <source>
        <dbReference type="EMBL" id="RQT26073.1"/>
    </source>
</evidence>
<gene>
    <name evidence="1" type="ORF">DF037_20505</name>
</gene>
<dbReference type="PANTHER" id="PTHR30313:SF2">
    <property type="entry name" value="DNA PRIMASE"/>
    <property type="match status" value="1"/>
</dbReference>
<accession>A0A3N8S5E0</accession>
<dbReference type="EMBL" id="QTQX01000013">
    <property type="protein sequence ID" value="RQT26073.1"/>
    <property type="molecule type" value="Genomic_DNA"/>
</dbReference>
<evidence type="ECO:0000313" key="2">
    <source>
        <dbReference type="Proteomes" id="UP000269271"/>
    </source>
</evidence>